<accession>A0A2L0FBP2</accession>
<name>A0A2L0FBP2_SORCE</name>
<proteinExistence type="predicted"/>
<organism evidence="2 3">
    <name type="scientific">Sorangium cellulosum</name>
    <name type="common">Polyangium cellulosum</name>
    <dbReference type="NCBI Taxonomy" id="56"/>
    <lineage>
        <taxon>Bacteria</taxon>
        <taxon>Pseudomonadati</taxon>
        <taxon>Myxococcota</taxon>
        <taxon>Polyangia</taxon>
        <taxon>Polyangiales</taxon>
        <taxon>Polyangiaceae</taxon>
        <taxon>Sorangium</taxon>
    </lineage>
</organism>
<evidence type="ECO:0000313" key="3">
    <source>
        <dbReference type="Proteomes" id="UP000238348"/>
    </source>
</evidence>
<dbReference type="Proteomes" id="UP000238348">
    <property type="component" value="Chromosome"/>
</dbReference>
<reference evidence="2 3" key="1">
    <citation type="submission" date="2015-09" db="EMBL/GenBank/DDBJ databases">
        <title>Sorangium comparison.</title>
        <authorList>
            <person name="Zaburannyi N."/>
            <person name="Bunk B."/>
            <person name="Overmann J."/>
            <person name="Mueller R."/>
        </authorList>
    </citation>
    <scope>NUCLEOTIDE SEQUENCE [LARGE SCALE GENOMIC DNA]</scope>
    <source>
        <strain evidence="2 3">So ce26</strain>
    </source>
</reference>
<protein>
    <submittedName>
        <fullName evidence="2">Uncharacterized protein</fullName>
    </submittedName>
</protein>
<dbReference type="AlphaFoldDB" id="A0A2L0FBP2"/>
<gene>
    <name evidence="2" type="ORF">SOCE26_105550</name>
</gene>
<dbReference type="RefSeq" id="WP_234023227.1">
    <property type="nucleotide sequence ID" value="NZ_CP012673.1"/>
</dbReference>
<evidence type="ECO:0000313" key="2">
    <source>
        <dbReference type="EMBL" id="AUX49010.1"/>
    </source>
</evidence>
<dbReference type="EMBL" id="CP012673">
    <property type="protein sequence ID" value="AUX49010.1"/>
    <property type="molecule type" value="Genomic_DNA"/>
</dbReference>
<evidence type="ECO:0000256" key="1">
    <source>
        <dbReference type="SAM" id="MobiDB-lite"/>
    </source>
</evidence>
<sequence>MGGGTSVVAGVHGDPGGSRRLDALAQAEVGFRIASGSLYFRLDLDVQATSAPLGLPAFGLPAFVYPEWSLLTPGIKVGPPEWAMLQIGREDHHLRLGILSHAIGMEDWDNWTNYFPTYSTMISTVPGRMLGIEPGLVLDGGYEVNVFGGFDLDFYAPTFGAGLTTLQALWSTWSGVALYPTLDFYTAVLALELYPADALSVSVDGSVGLVGAADEAGTVRLRPWVGGEIIANILPRDSIHPLVRLQGLHEVEGALSAFLFAPQPDVSASVGLTYAPFDELKISLEGKVSRVEGDVLPGLFALVALRRPEPPAYAVKQDAAPAEATTASSRPAFFGPRGRRPL</sequence>
<feature type="region of interest" description="Disordered" evidence="1">
    <location>
        <begin position="316"/>
        <end position="342"/>
    </location>
</feature>